<dbReference type="InterPro" id="IPR045167">
    <property type="entry name" value="Hobbit"/>
</dbReference>
<evidence type="ECO:0000313" key="1">
    <source>
        <dbReference type="EMBL" id="EDW38781.1"/>
    </source>
</evidence>
<protein>
    <submittedName>
        <fullName evidence="1">GL19673</fullName>
    </submittedName>
</protein>
<keyword evidence="2" id="KW-1185">Reference proteome</keyword>
<dbReference type="EMBL" id="CH695918">
    <property type="protein sequence ID" value="EDW38781.1"/>
    <property type="molecule type" value="Genomic_DNA"/>
</dbReference>
<dbReference type="Proteomes" id="UP000008744">
    <property type="component" value="Unassembled WGS sequence"/>
</dbReference>
<dbReference type="STRING" id="7234.B4IRT3"/>
<reference evidence="1 2" key="1">
    <citation type="journal article" date="2007" name="Nature">
        <title>Evolution of genes and genomes on the Drosophila phylogeny.</title>
        <authorList>
            <consortium name="Drosophila 12 Genomes Consortium"/>
            <person name="Clark A.G."/>
            <person name="Eisen M.B."/>
            <person name="Smith D.R."/>
            <person name="Bergman C.M."/>
            <person name="Oliver B."/>
            <person name="Markow T.A."/>
            <person name="Kaufman T.C."/>
            <person name="Kellis M."/>
            <person name="Gelbart W."/>
            <person name="Iyer V.N."/>
            <person name="Pollard D.A."/>
            <person name="Sackton T.B."/>
            <person name="Larracuente A.M."/>
            <person name="Singh N.D."/>
            <person name="Abad J.P."/>
            <person name="Abt D.N."/>
            <person name="Adryan B."/>
            <person name="Aguade M."/>
            <person name="Akashi H."/>
            <person name="Anderson W.W."/>
            <person name="Aquadro C.F."/>
            <person name="Ardell D.H."/>
            <person name="Arguello R."/>
            <person name="Artieri C.G."/>
            <person name="Barbash D.A."/>
            <person name="Barker D."/>
            <person name="Barsanti P."/>
            <person name="Batterham P."/>
            <person name="Batzoglou S."/>
            <person name="Begun D."/>
            <person name="Bhutkar A."/>
            <person name="Blanco E."/>
            <person name="Bosak S.A."/>
            <person name="Bradley R.K."/>
            <person name="Brand A.D."/>
            <person name="Brent M.R."/>
            <person name="Brooks A.N."/>
            <person name="Brown R.H."/>
            <person name="Butlin R.K."/>
            <person name="Caggese C."/>
            <person name="Calvi B.R."/>
            <person name="Bernardo de Carvalho A."/>
            <person name="Caspi A."/>
            <person name="Castrezana S."/>
            <person name="Celniker S.E."/>
            <person name="Chang J.L."/>
            <person name="Chapple C."/>
            <person name="Chatterji S."/>
            <person name="Chinwalla A."/>
            <person name="Civetta A."/>
            <person name="Clifton S.W."/>
            <person name="Comeron J.M."/>
            <person name="Costello J.C."/>
            <person name="Coyne J.A."/>
            <person name="Daub J."/>
            <person name="David R.G."/>
            <person name="Delcher A.L."/>
            <person name="Delehaunty K."/>
            <person name="Do C.B."/>
            <person name="Ebling H."/>
            <person name="Edwards K."/>
            <person name="Eickbush T."/>
            <person name="Evans J.D."/>
            <person name="Filipski A."/>
            <person name="Findeiss S."/>
            <person name="Freyhult E."/>
            <person name="Fulton L."/>
            <person name="Fulton R."/>
            <person name="Garcia A.C."/>
            <person name="Gardiner A."/>
            <person name="Garfield D.A."/>
            <person name="Garvin B.E."/>
            <person name="Gibson G."/>
            <person name="Gilbert D."/>
            <person name="Gnerre S."/>
            <person name="Godfrey J."/>
            <person name="Good R."/>
            <person name="Gotea V."/>
            <person name="Gravely B."/>
            <person name="Greenberg A.J."/>
            <person name="Griffiths-Jones S."/>
            <person name="Gross S."/>
            <person name="Guigo R."/>
            <person name="Gustafson E.A."/>
            <person name="Haerty W."/>
            <person name="Hahn M.W."/>
            <person name="Halligan D.L."/>
            <person name="Halpern A.L."/>
            <person name="Halter G.M."/>
            <person name="Han M.V."/>
            <person name="Heger A."/>
            <person name="Hillier L."/>
            <person name="Hinrichs A.S."/>
            <person name="Holmes I."/>
            <person name="Hoskins R.A."/>
            <person name="Hubisz M.J."/>
            <person name="Hultmark D."/>
            <person name="Huntley M.A."/>
            <person name="Jaffe D.B."/>
            <person name="Jagadeeshan S."/>
            <person name="Jeck W.R."/>
            <person name="Johnson J."/>
            <person name="Jones C.D."/>
            <person name="Jordan W.C."/>
            <person name="Karpen G.H."/>
            <person name="Kataoka E."/>
            <person name="Keightley P.D."/>
            <person name="Kheradpour P."/>
            <person name="Kirkness E.F."/>
            <person name="Koerich L.B."/>
            <person name="Kristiansen K."/>
            <person name="Kudrna D."/>
            <person name="Kulathinal R.J."/>
            <person name="Kumar S."/>
            <person name="Kwok R."/>
            <person name="Lander E."/>
            <person name="Langley C.H."/>
            <person name="Lapoint R."/>
            <person name="Lazzaro B.P."/>
            <person name="Lee S.J."/>
            <person name="Levesque L."/>
            <person name="Li R."/>
            <person name="Lin C.F."/>
            <person name="Lin M.F."/>
            <person name="Lindblad-Toh K."/>
            <person name="Llopart A."/>
            <person name="Long M."/>
            <person name="Low L."/>
            <person name="Lozovsky E."/>
            <person name="Lu J."/>
            <person name="Luo M."/>
            <person name="Machado C.A."/>
            <person name="Makalowski W."/>
            <person name="Marzo M."/>
            <person name="Matsuda M."/>
            <person name="Matzkin L."/>
            <person name="McAllister B."/>
            <person name="McBride C.S."/>
            <person name="McKernan B."/>
            <person name="McKernan K."/>
            <person name="Mendez-Lago M."/>
            <person name="Minx P."/>
            <person name="Mollenhauer M.U."/>
            <person name="Montooth K."/>
            <person name="Mount S.M."/>
            <person name="Mu X."/>
            <person name="Myers E."/>
            <person name="Negre B."/>
            <person name="Newfeld S."/>
            <person name="Nielsen R."/>
            <person name="Noor M.A."/>
            <person name="O'Grady P."/>
            <person name="Pachter L."/>
            <person name="Papaceit M."/>
            <person name="Parisi M.J."/>
            <person name="Parisi M."/>
            <person name="Parts L."/>
            <person name="Pedersen J.S."/>
            <person name="Pesole G."/>
            <person name="Phillippy A.M."/>
            <person name="Ponting C.P."/>
            <person name="Pop M."/>
            <person name="Porcelli D."/>
            <person name="Powell J.R."/>
            <person name="Prohaska S."/>
            <person name="Pruitt K."/>
            <person name="Puig M."/>
            <person name="Quesneville H."/>
            <person name="Ram K.R."/>
            <person name="Rand D."/>
            <person name="Rasmussen M.D."/>
            <person name="Reed L.K."/>
            <person name="Reenan R."/>
            <person name="Reily A."/>
            <person name="Remington K.A."/>
            <person name="Rieger T.T."/>
            <person name="Ritchie M.G."/>
            <person name="Robin C."/>
            <person name="Rogers Y.H."/>
            <person name="Rohde C."/>
            <person name="Rozas J."/>
            <person name="Rubenfield M.J."/>
            <person name="Ruiz A."/>
            <person name="Russo S."/>
            <person name="Salzberg S.L."/>
            <person name="Sanchez-Gracia A."/>
            <person name="Saranga D.J."/>
            <person name="Sato H."/>
            <person name="Schaeffer S.W."/>
            <person name="Schatz M.C."/>
            <person name="Schlenke T."/>
            <person name="Schwartz R."/>
            <person name="Segarra C."/>
            <person name="Singh R.S."/>
            <person name="Sirot L."/>
            <person name="Sirota M."/>
            <person name="Sisneros N.B."/>
            <person name="Smith C.D."/>
            <person name="Smith T.F."/>
            <person name="Spieth J."/>
            <person name="Stage D.E."/>
            <person name="Stark A."/>
            <person name="Stephan W."/>
            <person name="Strausberg R.L."/>
            <person name="Strempel S."/>
            <person name="Sturgill D."/>
            <person name="Sutton G."/>
            <person name="Sutton G.G."/>
            <person name="Tao W."/>
            <person name="Teichmann S."/>
            <person name="Tobari Y.N."/>
            <person name="Tomimura Y."/>
            <person name="Tsolas J.M."/>
            <person name="Valente V.L."/>
            <person name="Venter E."/>
            <person name="Venter J.C."/>
            <person name="Vicario S."/>
            <person name="Vieira F.G."/>
            <person name="Vilella A.J."/>
            <person name="Villasante A."/>
            <person name="Walenz B."/>
            <person name="Wang J."/>
            <person name="Wasserman M."/>
            <person name="Watts T."/>
            <person name="Wilson D."/>
            <person name="Wilson R.K."/>
            <person name="Wing R.A."/>
            <person name="Wolfner M.F."/>
            <person name="Wong A."/>
            <person name="Wong G.K."/>
            <person name="Wu C.I."/>
            <person name="Wu G."/>
            <person name="Yamamoto D."/>
            <person name="Yang H.P."/>
            <person name="Yang S.P."/>
            <person name="Yorke J.A."/>
            <person name="Yoshida K."/>
            <person name="Zdobnov E."/>
            <person name="Zhang P."/>
            <person name="Zhang Y."/>
            <person name="Zimin A.V."/>
            <person name="Baldwin J."/>
            <person name="Abdouelleil A."/>
            <person name="Abdulkadir J."/>
            <person name="Abebe A."/>
            <person name="Abera B."/>
            <person name="Abreu J."/>
            <person name="Acer S.C."/>
            <person name="Aftuck L."/>
            <person name="Alexander A."/>
            <person name="An P."/>
            <person name="Anderson E."/>
            <person name="Anderson S."/>
            <person name="Arachi H."/>
            <person name="Azer M."/>
            <person name="Bachantsang P."/>
            <person name="Barry A."/>
            <person name="Bayul T."/>
            <person name="Berlin A."/>
            <person name="Bessette D."/>
            <person name="Bloom T."/>
            <person name="Blye J."/>
            <person name="Boguslavskiy L."/>
            <person name="Bonnet C."/>
            <person name="Boukhgalter B."/>
            <person name="Bourzgui I."/>
            <person name="Brown A."/>
            <person name="Cahill P."/>
            <person name="Channer S."/>
            <person name="Cheshatsang Y."/>
            <person name="Chuda L."/>
            <person name="Citroen M."/>
            <person name="Collymore A."/>
            <person name="Cooke P."/>
            <person name="Costello M."/>
            <person name="D'Aco K."/>
            <person name="Daza R."/>
            <person name="De Haan G."/>
            <person name="DeGray S."/>
            <person name="DeMaso C."/>
            <person name="Dhargay N."/>
            <person name="Dooley K."/>
            <person name="Dooley E."/>
            <person name="Doricent M."/>
            <person name="Dorje P."/>
            <person name="Dorjee K."/>
            <person name="Dupes A."/>
            <person name="Elong R."/>
            <person name="Falk J."/>
            <person name="Farina A."/>
            <person name="Faro S."/>
            <person name="Ferguson D."/>
            <person name="Fisher S."/>
            <person name="Foley C.D."/>
            <person name="Franke A."/>
            <person name="Friedrich D."/>
            <person name="Gadbois L."/>
            <person name="Gearin G."/>
            <person name="Gearin C.R."/>
            <person name="Giannoukos G."/>
            <person name="Goode T."/>
            <person name="Graham J."/>
            <person name="Grandbois E."/>
            <person name="Grewal S."/>
            <person name="Gyaltsen K."/>
            <person name="Hafez N."/>
            <person name="Hagos B."/>
            <person name="Hall J."/>
            <person name="Henson C."/>
            <person name="Hollinger A."/>
            <person name="Honan T."/>
            <person name="Huard M.D."/>
            <person name="Hughes L."/>
            <person name="Hurhula B."/>
            <person name="Husby M.E."/>
            <person name="Kamat A."/>
            <person name="Kanga B."/>
            <person name="Kashin S."/>
            <person name="Khazanovich D."/>
            <person name="Kisner P."/>
            <person name="Lance K."/>
            <person name="Lara M."/>
            <person name="Lee W."/>
            <person name="Lennon N."/>
            <person name="Letendre F."/>
            <person name="LeVine R."/>
            <person name="Lipovsky A."/>
            <person name="Liu X."/>
            <person name="Liu J."/>
            <person name="Liu S."/>
            <person name="Lokyitsang T."/>
            <person name="Lokyitsang Y."/>
            <person name="Lubonja R."/>
            <person name="Lui A."/>
            <person name="MacDonald P."/>
            <person name="Magnisalis V."/>
            <person name="Maru K."/>
            <person name="Matthews C."/>
            <person name="McCusker W."/>
            <person name="McDonough S."/>
            <person name="Mehta T."/>
            <person name="Meldrim J."/>
            <person name="Meneus L."/>
            <person name="Mihai O."/>
            <person name="Mihalev A."/>
            <person name="Mihova T."/>
            <person name="Mittelman R."/>
            <person name="Mlenga V."/>
            <person name="Montmayeur A."/>
            <person name="Mulrain L."/>
            <person name="Navidi A."/>
            <person name="Naylor J."/>
            <person name="Negash T."/>
            <person name="Nguyen T."/>
            <person name="Nguyen N."/>
            <person name="Nicol R."/>
            <person name="Norbu C."/>
            <person name="Norbu N."/>
            <person name="Novod N."/>
            <person name="O'Neill B."/>
            <person name="Osman S."/>
            <person name="Markiewicz E."/>
            <person name="Oyono O.L."/>
            <person name="Patti C."/>
            <person name="Phunkhang P."/>
            <person name="Pierre F."/>
            <person name="Priest M."/>
            <person name="Raghuraman S."/>
            <person name="Rege F."/>
            <person name="Reyes R."/>
            <person name="Rise C."/>
            <person name="Rogov P."/>
            <person name="Ross K."/>
            <person name="Ryan E."/>
            <person name="Settipalli S."/>
            <person name="Shea T."/>
            <person name="Sherpa N."/>
            <person name="Shi L."/>
            <person name="Shih D."/>
            <person name="Sparrow T."/>
            <person name="Spaulding J."/>
            <person name="Stalker J."/>
            <person name="Stange-Thomann N."/>
            <person name="Stavropoulos S."/>
            <person name="Stone C."/>
            <person name="Strader C."/>
            <person name="Tesfaye S."/>
            <person name="Thomson T."/>
            <person name="Thoulutsang Y."/>
            <person name="Thoulutsang D."/>
            <person name="Topham K."/>
            <person name="Topping I."/>
            <person name="Tsamla T."/>
            <person name="Vassiliev H."/>
            <person name="Vo A."/>
            <person name="Wangchuk T."/>
            <person name="Wangdi T."/>
            <person name="Weiand M."/>
            <person name="Wilkinson J."/>
            <person name="Wilson A."/>
            <person name="Yadav S."/>
            <person name="Young G."/>
            <person name="Yu Q."/>
            <person name="Zembek L."/>
            <person name="Zhong D."/>
            <person name="Zimmer A."/>
            <person name="Zwirko Z."/>
            <person name="Jaffe D.B."/>
            <person name="Alvarez P."/>
            <person name="Brockman W."/>
            <person name="Butler J."/>
            <person name="Chin C."/>
            <person name="Gnerre S."/>
            <person name="Grabherr M."/>
            <person name="Kleber M."/>
            <person name="Mauceli E."/>
            <person name="MacCallum I."/>
        </authorList>
    </citation>
    <scope>NUCLEOTIDE SEQUENCE [LARGE SCALE GENOMIC DNA]</scope>
    <source>
        <strain evidence="2">MSH-3 / Tucson 14011-0111.49</strain>
    </source>
</reference>
<sequence length="305" mass="34355">DIRINKDIPRRHNEDCDDFFETLKPHRVKEAKGVPDFRESKVPASIITFAQFMAVHINNISVVLMNNDFDPGWFIHATAKELHLDGSIVQNARVLLVNAALSEAQAKMLRHCSSRRQSLENLNKIRPCLGEVSFDVTLDASLFAQGPLSMDTLSLVINNAKSVIHGGLYDFLSEAKERTTPGQPSKRLQDAFKPTKNAAYDNDNYEKLAPIIPKNFNFSIKAATFSAVKENSQNDFSAKLQLFHITGKFNSNVRDEKTLLPSMLAKLVFKHLDIDTKYEKLLFVEQFTIDSVASPQAFKSIKICK</sequence>
<dbReference type="HOGENOM" id="CLU_913885_0_0_1"/>
<accession>B4IRT3</accession>
<evidence type="ECO:0000313" key="2">
    <source>
        <dbReference type="Proteomes" id="UP000008744"/>
    </source>
</evidence>
<dbReference type="eggNOG" id="KOG1910">
    <property type="taxonomic scope" value="Eukaryota"/>
</dbReference>
<dbReference type="AlphaFoldDB" id="B4IRT3"/>
<gene>
    <name evidence="1" type="primary">Dper\GL19673</name>
    <name evidence="1" type="ORF">Dper_GL19673</name>
</gene>
<dbReference type="OrthoDB" id="1562405at2759"/>
<feature type="non-terminal residue" evidence="1">
    <location>
        <position position="1"/>
    </location>
</feature>
<name>B4IRT3_DROPE</name>
<proteinExistence type="predicted"/>
<organism evidence="2">
    <name type="scientific">Drosophila persimilis</name>
    <name type="common">Fruit fly</name>
    <dbReference type="NCBI Taxonomy" id="7234"/>
    <lineage>
        <taxon>Eukaryota</taxon>
        <taxon>Metazoa</taxon>
        <taxon>Ecdysozoa</taxon>
        <taxon>Arthropoda</taxon>
        <taxon>Hexapoda</taxon>
        <taxon>Insecta</taxon>
        <taxon>Pterygota</taxon>
        <taxon>Neoptera</taxon>
        <taxon>Endopterygota</taxon>
        <taxon>Diptera</taxon>
        <taxon>Brachycera</taxon>
        <taxon>Muscomorpha</taxon>
        <taxon>Ephydroidea</taxon>
        <taxon>Drosophilidae</taxon>
        <taxon>Drosophila</taxon>
        <taxon>Sophophora</taxon>
    </lineage>
</organism>
<dbReference type="Pfam" id="PF10344">
    <property type="entry name" value="Hobbit"/>
    <property type="match status" value="1"/>
</dbReference>